<accession>A0A8C2EGW9</accession>
<feature type="compositionally biased region" description="Basic and acidic residues" evidence="11">
    <location>
        <begin position="25"/>
        <end position="37"/>
    </location>
</feature>
<evidence type="ECO:0000256" key="10">
    <source>
        <dbReference type="ARBA" id="ARBA00061391"/>
    </source>
</evidence>
<evidence type="ECO:0000256" key="8">
    <source>
        <dbReference type="ARBA" id="ARBA00023242"/>
    </source>
</evidence>
<keyword evidence="7" id="KW-0342">GTP-binding</keyword>
<dbReference type="GO" id="GO:0034511">
    <property type="term" value="F:U3 snoRNA binding"/>
    <property type="evidence" value="ECO:0007669"/>
    <property type="project" value="TreeGrafter"/>
</dbReference>
<dbReference type="SMART" id="SM00785">
    <property type="entry name" value="AARP2CN"/>
    <property type="match status" value="1"/>
</dbReference>
<evidence type="ECO:0000256" key="2">
    <source>
        <dbReference type="ARBA" id="ARBA00022517"/>
    </source>
</evidence>
<keyword evidence="6" id="KW-0067">ATP-binding</keyword>
<feature type="compositionally biased region" description="Acidic residues" evidence="11">
    <location>
        <begin position="523"/>
        <end position="541"/>
    </location>
</feature>
<dbReference type="GO" id="GO:0000462">
    <property type="term" value="P:maturation of SSU-rRNA from tricistronic rRNA transcript (SSU-rRNA, 5.8S rRNA, LSU-rRNA)"/>
    <property type="evidence" value="ECO:0007669"/>
    <property type="project" value="TreeGrafter"/>
</dbReference>
<feature type="compositionally biased region" description="Acidic residues" evidence="11">
    <location>
        <begin position="475"/>
        <end position="508"/>
    </location>
</feature>
<evidence type="ECO:0000256" key="9">
    <source>
        <dbReference type="ARBA" id="ARBA00049117"/>
    </source>
</evidence>
<keyword evidence="5" id="KW-0378">Hydrolase</keyword>
<dbReference type="GO" id="GO:0032040">
    <property type="term" value="C:small-subunit processome"/>
    <property type="evidence" value="ECO:0007669"/>
    <property type="project" value="UniProtKB-ARBA"/>
</dbReference>
<organism evidence="13 14">
    <name type="scientific">Cyprinus carpio</name>
    <name type="common">Common carp</name>
    <dbReference type="NCBI Taxonomy" id="7962"/>
    <lineage>
        <taxon>Eukaryota</taxon>
        <taxon>Metazoa</taxon>
        <taxon>Chordata</taxon>
        <taxon>Craniata</taxon>
        <taxon>Vertebrata</taxon>
        <taxon>Euteleostomi</taxon>
        <taxon>Actinopterygii</taxon>
        <taxon>Neopterygii</taxon>
        <taxon>Teleostei</taxon>
        <taxon>Ostariophysi</taxon>
        <taxon>Cypriniformes</taxon>
        <taxon>Cyprinidae</taxon>
        <taxon>Cyprininae</taxon>
        <taxon>Cyprinus</taxon>
    </lineage>
</organism>
<feature type="compositionally biased region" description="Acidic residues" evidence="11">
    <location>
        <begin position="556"/>
        <end position="565"/>
    </location>
</feature>
<evidence type="ECO:0000256" key="1">
    <source>
        <dbReference type="ARBA" id="ARBA00004604"/>
    </source>
</evidence>
<dbReference type="GO" id="GO:0005654">
    <property type="term" value="C:nucleoplasm"/>
    <property type="evidence" value="ECO:0007669"/>
    <property type="project" value="UniProtKB-ARBA"/>
</dbReference>
<feature type="region of interest" description="Disordered" evidence="11">
    <location>
        <begin position="1"/>
        <end position="45"/>
    </location>
</feature>
<proteinExistence type="inferred from homology"/>
<dbReference type="Ensembl" id="ENSCCRT00020041886.1">
    <property type="protein sequence ID" value="ENSCCRP00020038369.1"/>
    <property type="gene ID" value="ENSCCRG00020017114.1"/>
</dbReference>
<dbReference type="InterPro" id="IPR027417">
    <property type="entry name" value="P-loop_NTPase"/>
</dbReference>
<dbReference type="FunFam" id="3.40.50.300:FF:000105">
    <property type="entry name" value="BMS1 ribosome biogenesis factor"/>
    <property type="match status" value="1"/>
</dbReference>
<feature type="region of interest" description="Disordered" evidence="11">
    <location>
        <begin position="378"/>
        <end position="565"/>
    </location>
</feature>
<dbReference type="AlphaFoldDB" id="A0A8C2EGW9"/>
<sequence length="1190" mass="136080">MEKKEQKRHQHKHSGPKADKKNRKKEQGTEPERDERKRNPRAFSVQSAVRMAKTFHRTQDIKTKKHHIPLVDRTPLEPPPVVVVVMGPPKVGKSTLIRCLIKNYTRQKLSDICGPVTIVSGKKRRLTFIECNNDINSMIDLAKVADLVLMLIDASFGFEMETFEFLNICQVHGFPRVMGVLTHLDTFKNNKTLSKTKKRLKHRFWTEVYQVCQQKLKILGVFLLFMIFVSVCCMEDLTDPEAIRLNPKCDRTVSLYGYLRGTFLKNKCQVHIPGVGDFSVADVSFLPDPCPLPEVIKKRALNVKERLLYAPMAGVGGLVYDKDAVYIDMPSGHGSQQQEEVRPTTELVQSLIGTQATLDAKMAASKVSLFTGTAALTPEEVQENEKQNPMESREWDERAQRERRRAVFADEEDDDDDGEQESDEEEDEEEDDEEDEDEEGVTTLKKHDKTAAETAAPPVKKQKCEVPMEMPAFADSDDELEKSEEDESEEDESEEEEENEENEEMEEGEPAKKSSGPDSGLCSEDDDEDEEEDSDTDEDGDGTVKSKMSSKHPEEENIDTDDAEMGYETAGALRWKEDLAQKATEAYLRHQLAAPNLRKLVYGTVAEKEEDDSNDEEELGGLFKVNRPEKSKKVRADAMDCSRFQPDNSHDWDQEEVRSSIRDCFVTGKWEEDKDAATLLKEDEELYGDFEDLETGQVHKGGNDDEINGDDDDDEEEEAPQVKLDDDEVQKNKRLEKKRRLKERFDAQYDDGDATYFDDLKEEMQKQAELNRQEFEDVDDEIRVQYEGFRPGMYVRVEIPALPCEFVTNFDPHYPIILGGLGPSEGNVGYLQMRLKKHRWHNRILKTRDPLILSLGWRRFQTIPLYYIEDHNGRHRLLKYTPEHMHCGATIWGPITPQGTGFLAVQTVGGIKASFRIAATGVVLDLDKSVTIVKKLKLIGYPYKIFKNTSFIQGMFNTVLEVAKFEGASIRTVSGIKGQIKKALRTPPGAFRATFEDRLLMSDIVFLRSWYPASVPQLYNPVTSLLMPVGQKETWAGMRTLGQLKHDLGIRNKPNQDSLYKPVVRQVRHFNPLHIPKELQKALPFKNKPKQMQAKGKTPRDLQRPAVVREPHEKKVAALLDALSSVYAYKNKKARAEQHAKHKEFLKQKEKQEAERQKRMKEERKKTYRAMGQKEKKKLKSSLKGASKDN</sequence>
<feature type="domain" description="Bms1-type G" evidence="12">
    <location>
        <begin position="78"/>
        <end position="237"/>
    </location>
</feature>
<keyword evidence="8" id="KW-0539">Nucleus</keyword>
<keyword evidence="2" id="KW-0690">Ribosome biogenesis</keyword>
<comment type="catalytic activity">
    <reaction evidence="9">
        <text>GTP + H2O = GDP + phosphate + H(+)</text>
        <dbReference type="Rhea" id="RHEA:19669"/>
        <dbReference type="ChEBI" id="CHEBI:15377"/>
        <dbReference type="ChEBI" id="CHEBI:15378"/>
        <dbReference type="ChEBI" id="CHEBI:37565"/>
        <dbReference type="ChEBI" id="CHEBI:43474"/>
        <dbReference type="ChEBI" id="CHEBI:58189"/>
    </reaction>
    <physiologicalReaction direction="left-to-right" evidence="9">
        <dbReference type="Rhea" id="RHEA:19670"/>
    </physiologicalReaction>
</comment>
<evidence type="ECO:0000259" key="12">
    <source>
        <dbReference type="PROSITE" id="PS51714"/>
    </source>
</evidence>
<evidence type="ECO:0000313" key="14">
    <source>
        <dbReference type="Proteomes" id="UP000694701"/>
    </source>
</evidence>
<dbReference type="InterPro" id="IPR012948">
    <property type="entry name" value="AARP2CN"/>
</dbReference>
<dbReference type="InterPro" id="IPR039761">
    <property type="entry name" value="Bms1/Tsr1"/>
</dbReference>
<feature type="region of interest" description="Disordered" evidence="11">
    <location>
        <begin position="685"/>
        <end position="722"/>
    </location>
</feature>
<feature type="compositionally biased region" description="Acidic residues" evidence="11">
    <location>
        <begin position="409"/>
        <end position="440"/>
    </location>
</feature>
<evidence type="ECO:0000256" key="11">
    <source>
        <dbReference type="SAM" id="MobiDB-lite"/>
    </source>
</evidence>
<dbReference type="GO" id="GO:0000479">
    <property type="term" value="P:endonucleolytic cleavage of tricistronic rRNA transcript (SSU-rRNA, 5.8S rRNA, LSU-rRNA)"/>
    <property type="evidence" value="ECO:0007669"/>
    <property type="project" value="TreeGrafter"/>
</dbReference>
<feature type="compositionally biased region" description="Basic and acidic residues" evidence="11">
    <location>
        <begin position="648"/>
        <end position="657"/>
    </location>
</feature>
<dbReference type="Proteomes" id="UP000694701">
    <property type="component" value="Unplaced"/>
</dbReference>
<reference evidence="13" key="1">
    <citation type="submission" date="2025-08" db="UniProtKB">
        <authorList>
            <consortium name="Ensembl"/>
        </authorList>
    </citation>
    <scope>IDENTIFICATION</scope>
</reference>
<name>A0A8C2EGW9_CYPCA</name>
<dbReference type="GO" id="GO:0005524">
    <property type="term" value="F:ATP binding"/>
    <property type="evidence" value="ECO:0007669"/>
    <property type="project" value="UniProtKB-KW"/>
</dbReference>
<dbReference type="SMART" id="SM01362">
    <property type="entry name" value="DUF663"/>
    <property type="match status" value="1"/>
</dbReference>
<dbReference type="Gene3D" id="3.40.50.300">
    <property type="entry name" value="P-loop containing nucleotide triphosphate hydrolases"/>
    <property type="match status" value="1"/>
</dbReference>
<dbReference type="PANTHER" id="PTHR12858:SF2">
    <property type="entry name" value="RIBOSOME BIOGENESIS PROTEIN BMS1 HOMOLOG"/>
    <property type="match status" value="1"/>
</dbReference>
<dbReference type="SUPFAM" id="SSF52540">
    <property type="entry name" value="P-loop containing nucleoside triphosphate hydrolases"/>
    <property type="match status" value="1"/>
</dbReference>
<keyword evidence="3" id="KW-0597">Phosphoprotein</keyword>
<evidence type="ECO:0000256" key="4">
    <source>
        <dbReference type="ARBA" id="ARBA00022741"/>
    </source>
</evidence>
<dbReference type="InterPro" id="IPR007034">
    <property type="entry name" value="BMS1_TSR1_C"/>
</dbReference>
<dbReference type="PANTHER" id="PTHR12858">
    <property type="entry name" value="RIBOSOME BIOGENESIS PROTEIN"/>
    <property type="match status" value="1"/>
</dbReference>
<evidence type="ECO:0000256" key="7">
    <source>
        <dbReference type="ARBA" id="ARBA00023134"/>
    </source>
</evidence>
<feature type="compositionally biased region" description="Acidic residues" evidence="11">
    <location>
        <begin position="704"/>
        <end position="719"/>
    </location>
</feature>
<feature type="compositionally biased region" description="Acidic residues" evidence="11">
    <location>
        <begin position="685"/>
        <end position="694"/>
    </location>
</feature>
<comment type="similarity">
    <text evidence="10">Belongs to the TRAFAC class translation factor GTPase superfamily. Bms1-like GTPase family. BMS1 subfamily.</text>
</comment>
<evidence type="ECO:0000256" key="6">
    <source>
        <dbReference type="ARBA" id="ARBA00022840"/>
    </source>
</evidence>
<feature type="compositionally biased region" description="Basic and acidic residues" evidence="11">
    <location>
        <begin position="383"/>
        <end position="408"/>
    </location>
</feature>
<feature type="region of interest" description="Disordered" evidence="11">
    <location>
        <begin position="1138"/>
        <end position="1190"/>
    </location>
</feature>
<dbReference type="Pfam" id="PF04950">
    <property type="entry name" value="RIBIOP_C"/>
    <property type="match status" value="1"/>
</dbReference>
<dbReference type="GO" id="GO:0005525">
    <property type="term" value="F:GTP binding"/>
    <property type="evidence" value="ECO:0007669"/>
    <property type="project" value="UniProtKB-KW"/>
</dbReference>
<evidence type="ECO:0000313" key="13">
    <source>
        <dbReference type="Ensembl" id="ENSCCRP00020038369.1"/>
    </source>
</evidence>
<feature type="compositionally biased region" description="Basic and acidic residues" evidence="11">
    <location>
        <begin position="1138"/>
        <end position="1165"/>
    </location>
</feature>
<dbReference type="Pfam" id="PF08142">
    <property type="entry name" value="AARP2CN"/>
    <property type="match status" value="1"/>
</dbReference>
<dbReference type="GO" id="GO:0030686">
    <property type="term" value="C:90S preribosome"/>
    <property type="evidence" value="ECO:0007669"/>
    <property type="project" value="TreeGrafter"/>
</dbReference>
<dbReference type="PROSITE" id="PS51714">
    <property type="entry name" value="G_BMS1"/>
    <property type="match status" value="1"/>
</dbReference>
<evidence type="ECO:0000256" key="3">
    <source>
        <dbReference type="ARBA" id="ARBA00022553"/>
    </source>
</evidence>
<evidence type="ECO:0000256" key="5">
    <source>
        <dbReference type="ARBA" id="ARBA00022801"/>
    </source>
</evidence>
<dbReference type="InterPro" id="IPR030387">
    <property type="entry name" value="G_Bms1/Tsr1_dom"/>
</dbReference>
<feature type="region of interest" description="Disordered" evidence="11">
    <location>
        <begin position="1082"/>
        <end position="1104"/>
    </location>
</feature>
<protein>
    <submittedName>
        <fullName evidence="13">BMS1 ribosome biogenesis factor</fullName>
    </submittedName>
</protein>
<comment type="subcellular location">
    <subcellularLocation>
        <location evidence="1">Nucleus</location>
        <location evidence="1">Nucleolus</location>
    </subcellularLocation>
</comment>
<keyword evidence="4" id="KW-0547">Nucleotide-binding</keyword>
<feature type="region of interest" description="Disordered" evidence="11">
    <location>
        <begin position="636"/>
        <end position="657"/>
    </location>
</feature>
<feature type="compositionally biased region" description="Basic residues" evidence="11">
    <location>
        <begin position="1"/>
        <end position="24"/>
    </location>
</feature>
<dbReference type="GO" id="GO:0003924">
    <property type="term" value="F:GTPase activity"/>
    <property type="evidence" value="ECO:0007669"/>
    <property type="project" value="TreeGrafter"/>
</dbReference>